<gene>
    <name evidence="2" type="ORF">G3570_08455</name>
</gene>
<dbReference type="Proteomes" id="UP000473278">
    <property type="component" value="Unassembled WGS sequence"/>
</dbReference>
<dbReference type="AlphaFoldDB" id="A0A6M1SMU4"/>
<keyword evidence="1" id="KW-1133">Transmembrane helix</keyword>
<sequence length="90" mass="10085">MDNKISTTVIYYLIAICLALAASGTLIVALDWPLLAEIPLAAAIFIHFTAISKSLFTFWSHHQEQLMESLIHRLKSAVFTLDPQEEEVNV</sequence>
<keyword evidence="3" id="KW-1185">Reference proteome</keyword>
<keyword evidence="1" id="KW-0812">Transmembrane</keyword>
<organism evidence="2 3">
    <name type="scientific">Halalkalibaculum roseum</name>
    <dbReference type="NCBI Taxonomy" id="2709311"/>
    <lineage>
        <taxon>Bacteria</taxon>
        <taxon>Pseudomonadati</taxon>
        <taxon>Balneolota</taxon>
        <taxon>Balneolia</taxon>
        <taxon>Balneolales</taxon>
        <taxon>Balneolaceae</taxon>
        <taxon>Halalkalibaculum</taxon>
    </lineage>
</organism>
<evidence type="ECO:0000313" key="3">
    <source>
        <dbReference type="Proteomes" id="UP000473278"/>
    </source>
</evidence>
<feature type="transmembrane region" description="Helical" evidence="1">
    <location>
        <begin position="9"/>
        <end position="32"/>
    </location>
</feature>
<dbReference type="RefSeq" id="WP_165141193.1">
    <property type="nucleotide sequence ID" value="NZ_JAALLT010000002.1"/>
</dbReference>
<feature type="transmembrane region" description="Helical" evidence="1">
    <location>
        <begin position="38"/>
        <end position="59"/>
    </location>
</feature>
<evidence type="ECO:0000313" key="2">
    <source>
        <dbReference type="EMBL" id="NGP76661.1"/>
    </source>
</evidence>
<reference evidence="2 3" key="1">
    <citation type="submission" date="2020-02" db="EMBL/GenBank/DDBJ databases">
        <title>Balneolaceae bacterium YR4-1, complete genome.</title>
        <authorList>
            <person name="Li Y."/>
            <person name="Wu S."/>
        </authorList>
    </citation>
    <scope>NUCLEOTIDE SEQUENCE [LARGE SCALE GENOMIC DNA]</scope>
    <source>
        <strain evidence="2 3">YR4-1</strain>
    </source>
</reference>
<protein>
    <submittedName>
        <fullName evidence="2">Uncharacterized protein</fullName>
    </submittedName>
</protein>
<proteinExistence type="predicted"/>
<evidence type="ECO:0000256" key="1">
    <source>
        <dbReference type="SAM" id="Phobius"/>
    </source>
</evidence>
<comment type="caution">
    <text evidence="2">The sequence shown here is derived from an EMBL/GenBank/DDBJ whole genome shotgun (WGS) entry which is preliminary data.</text>
</comment>
<keyword evidence="1" id="KW-0472">Membrane</keyword>
<name>A0A6M1SMU4_9BACT</name>
<accession>A0A6M1SMU4</accession>
<dbReference type="EMBL" id="JAALLT010000002">
    <property type="protein sequence ID" value="NGP76661.1"/>
    <property type="molecule type" value="Genomic_DNA"/>
</dbReference>